<sequence length="385" mass="43733">MLDDIPPESDPGLLESQDGPRNLAEEAAVHDQDATLPTRAPVQRPGSRPQWFRTPDATAGAGATYGKGKTAFELIRDEEILTGGTVLGPFRDDDEWQLAKWLIKHVGHTATDEFLKLSIYGQKKLTLIFLRNQIRDRANPSFENKNIFFDKVDGLPGGVKWHCKQLNTKGDLPDLDKDPTGVTMRREHNELWWRDPVECVRELLGNPTFRDAMRYAPEKLYSDQSESVEILNEMWTANWWWEIQVCRRSGGHGRHTDRIYQKRLPPGATVVPLILSSDKTMLSNFRGDNSAWPVYLTIGNIGKDTRRQVSAHATVLIGYLPIPKFDCFDKATRSLAKYRLFHQCMTVIMQSVIAAGTTGVPMVCADSMIRNVWHLRELLRCHVRA</sequence>
<keyword evidence="3" id="KW-1185">Reference proteome</keyword>
<name>A0AAD6TZ91_9AGAR</name>
<evidence type="ECO:0000313" key="3">
    <source>
        <dbReference type="Proteomes" id="UP001222325"/>
    </source>
</evidence>
<protein>
    <submittedName>
        <fullName evidence="2">Uncharacterized protein</fullName>
    </submittedName>
</protein>
<dbReference type="Proteomes" id="UP001222325">
    <property type="component" value="Unassembled WGS sequence"/>
</dbReference>
<evidence type="ECO:0000313" key="2">
    <source>
        <dbReference type="EMBL" id="KAJ7082673.1"/>
    </source>
</evidence>
<reference evidence="2" key="1">
    <citation type="submission" date="2023-03" db="EMBL/GenBank/DDBJ databases">
        <title>Massive genome expansion in bonnet fungi (Mycena s.s.) driven by repeated elements and novel gene families across ecological guilds.</title>
        <authorList>
            <consortium name="Lawrence Berkeley National Laboratory"/>
            <person name="Harder C.B."/>
            <person name="Miyauchi S."/>
            <person name="Viragh M."/>
            <person name="Kuo A."/>
            <person name="Thoen E."/>
            <person name="Andreopoulos B."/>
            <person name="Lu D."/>
            <person name="Skrede I."/>
            <person name="Drula E."/>
            <person name="Henrissat B."/>
            <person name="Morin E."/>
            <person name="Kohler A."/>
            <person name="Barry K."/>
            <person name="LaButti K."/>
            <person name="Morin E."/>
            <person name="Salamov A."/>
            <person name="Lipzen A."/>
            <person name="Mereny Z."/>
            <person name="Hegedus B."/>
            <person name="Baldrian P."/>
            <person name="Stursova M."/>
            <person name="Weitz H."/>
            <person name="Taylor A."/>
            <person name="Grigoriev I.V."/>
            <person name="Nagy L.G."/>
            <person name="Martin F."/>
            <person name="Kauserud H."/>
        </authorList>
    </citation>
    <scope>NUCLEOTIDE SEQUENCE</scope>
    <source>
        <strain evidence="2">CBHHK173m</strain>
    </source>
</reference>
<gene>
    <name evidence="2" type="ORF">B0H15DRAFT_785594</name>
</gene>
<evidence type="ECO:0000256" key="1">
    <source>
        <dbReference type="SAM" id="MobiDB-lite"/>
    </source>
</evidence>
<feature type="region of interest" description="Disordered" evidence="1">
    <location>
        <begin position="1"/>
        <end position="63"/>
    </location>
</feature>
<accession>A0AAD6TZ91</accession>
<dbReference type="Pfam" id="PF18759">
    <property type="entry name" value="Plavaka"/>
    <property type="match status" value="1"/>
</dbReference>
<dbReference type="InterPro" id="IPR041078">
    <property type="entry name" value="Plavaka"/>
</dbReference>
<dbReference type="EMBL" id="JARJCN010000044">
    <property type="protein sequence ID" value="KAJ7082673.1"/>
    <property type="molecule type" value="Genomic_DNA"/>
</dbReference>
<organism evidence="2 3">
    <name type="scientific">Mycena belliarum</name>
    <dbReference type="NCBI Taxonomy" id="1033014"/>
    <lineage>
        <taxon>Eukaryota</taxon>
        <taxon>Fungi</taxon>
        <taxon>Dikarya</taxon>
        <taxon>Basidiomycota</taxon>
        <taxon>Agaricomycotina</taxon>
        <taxon>Agaricomycetes</taxon>
        <taxon>Agaricomycetidae</taxon>
        <taxon>Agaricales</taxon>
        <taxon>Marasmiineae</taxon>
        <taxon>Mycenaceae</taxon>
        <taxon>Mycena</taxon>
    </lineage>
</organism>
<comment type="caution">
    <text evidence="2">The sequence shown here is derived from an EMBL/GenBank/DDBJ whole genome shotgun (WGS) entry which is preliminary data.</text>
</comment>
<proteinExistence type="predicted"/>
<feature type="compositionally biased region" description="Basic and acidic residues" evidence="1">
    <location>
        <begin position="23"/>
        <end position="33"/>
    </location>
</feature>
<dbReference type="AlphaFoldDB" id="A0AAD6TZ91"/>